<feature type="region of interest" description="Disordered" evidence="1">
    <location>
        <begin position="1"/>
        <end position="57"/>
    </location>
</feature>
<keyword evidence="2" id="KW-0472">Membrane</keyword>
<protein>
    <submittedName>
        <fullName evidence="3">Chromosome segregation ATPase</fullName>
    </submittedName>
</protein>
<evidence type="ECO:0000313" key="3">
    <source>
        <dbReference type="EMBL" id="HFM98350.1"/>
    </source>
</evidence>
<dbReference type="EMBL" id="DSRU01000165">
    <property type="protein sequence ID" value="HFM98350.1"/>
    <property type="molecule type" value="Genomic_DNA"/>
</dbReference>
<proteinExistence type="predicted"/>
<evidence type="ECO:0000256" key="2">
    <source>
        <dbReference type="SAM" id="Phobius"/>
    </source>
</evidence>
<organism evidence="3">
    <name type="scientific">Oscillatoriales cyanobacterium SpSt-418</name>
    <dbReference type="NCBI Taxonomy" id="2282169"/>
    <lineage>
        <taxon>Bacteria</taxon>
        <taxon>Bacillati</taxon>
        <taxon>Cyanobacteriota</taxon>
        <taxon>Cyanophyceae</taxon>
        <taxon>Oscillatoriophycideae</taxon>
        <taxon>Oscillatoriales</taxon>
    </lineage>
</organism>
<evidence type="ECO:0000256" key="1">
    <source>
        <dbReference type="SAM" id="MobiDB-lite"/>
    </source>
</evidence>
<gene>
    <name evidence="3" type="ORF">ENR64_11455</name>
</gene>
<keyword evidence="2" id="KW-1133">Transmembrane helix</keyword>
<sequence length="676" mass="75267">MTKEQQPKTKSTKHSQEPTKKPRPFNRSAVLRQRSHQATPNQAAAETSKPPKSRFPQQVAIADSSEAVVLSDSIAIPPRWKWLLNWYWWGSVAVVGCAGASVIAAKALLGVPALPNCPAIFWPLAPASLRFECARLAASKRTAKNLLEAIALLDSLPKNHSLREEADRMIEEWATQVLDQTEEIFNEGNLKEAIASARKIPPQTSAYELVEERVKRWESVWAEAEKIRQQAAADLRKRQYRQAFEHAVRLLNIDNKYWQTTGYDNLIKSIDVARIDGNKLYEAERMADAGGSDNLLKALKIAQSIKRDSLVYDVAQRIIPTVGRKMLTQAQRLLNQRDLQGALSLLSNVPNVANLKAEAQDLSILANAQYQAWQGNVVDLEGAIAEAQQIAGNRPLAKQAQQWIARWRQEIFAIGKLQQARDLAQSGNTNDLSAAINQASLVTASNPRREEVERQIKEWRSQIQTIEDRPILDQADQYASSGDVTALQAAITQAQQIRRGRALYSEAQTRIQEWNWQIQATYNQPILEQARQYASVGDLSSAIQVASQIPKGQAYYQEARTEIRNWRKTINDQTVLAQSQAALNEARQLANYGNSDGLASAIAAADRVSPSSSLRAEADQAIDQWSWQLLQIATDRATAADFGRAIAIAQQIPSGSAAYSQAQQQIKEWQSYSVSP</sequence>
<comment type="caution">
    <text evidence="3">The sequence shown here is derived from an EMBL/GenBank/DDBJ whole genome shotgun (WGS) entry which is preliminary data.</text>
</comment>
<name>A0A7C3KEC9_9CYAN</name>
<accession>A0A7C3KEC9</accession>
<feature type="transmembrane region" description="Helical" evidence="2">
    <location>
        <begin position="86"/>
        <end position="109"/>
    </location>
</feature>
<reference evidence="3" key="1">
    <citation type="journal article" date="2020" name="mSystems">
        <title>Genome- and Community-Level Interaction Insights into Carbon Utilization and Element Cycling Functions of Hydrothermarchaeota in Hydrothermal Sediment.</title>
        <authorList>
            <person name="Zhou Z."/>
            <person name="Liu Y."/>
            <person name="Xu W."/>
            <person name="Pan J."/>
            <person name="Luo Z.H."/>
            <person name="Li M."/>
        </authorList>
    </citation>
    <scope>NUCLEOTIDE SEQUENCE [LARGE SCALE GENOMIC DNA]</scope>
    <source>
        <strain evidence="3">SpSt-418</strain>
    </source>
</reference>
<keyword evidence="2" id="KW-0812">Transmembrane</keyword>
<dbReference type="AlphaFoldDB" id="A0A7C3KEC9"/>
<feature type="compositionally biased region" description="Polar residues" evidence="1">
    <location>
        <begin position="36"/>
        <end position="45"/>
    </location>
</feature>